<sequence>MDPDGPASSGENLGLVSPAIRPPTVRDMHPWGPLKRDIGCLGGTAALGGLLSSHCGDSDSTEDDLASAVGPHNGRCKWIGHIHAGCRNSSDVPHDVDLCLVSDRAALLQAIPAPVRIPPVAPQPGACMADARLMDQAESELQLLDQKPSSAVLKATSGFPQYEAERSRASSSQNWLKADLLHSSSKLPWPDLNRTTAYHPHHRFCRFWCSVRGPGLPSVQQCFLHRGQEFFQRLRSSPYAVSGMILRRCRESILDFPHRGKTVGPGLVGDPIGRGCVTVLSSNSTVAMRRAFACKVSSEALPSTTSPLVQVEVDI</sequence>
<evidence type="ECO:0000313" key="3">
    <source>
        <dbReference type="Proteomes" id="UP001279410"/>
    </source>
</evidence>
<accession>A0AAD3N8R1</accession>
<gene>
    <name evidence="2" type="ORF">AKAME5_001998100</name>
</gene>
<dbReference type="Proteomes" id="UP001279410">
    <property type="component" value="Unassembled WGS sequence"/>
</dbReference>
<name>A0AAD3N8R1_LATJO</name>
<organism evidence="2 3">
    <name type="scientific">Lates japonicus</name>
    <name type="common">Japanese lates</name>
    <dbReference type="NCBI Taxonomy" id="270547"/>
    <lineage>
        <taxon>Eukaryota</taxon>
        <taxon>Metazoa</taxon>
        <taxon>Chordata</taxon>
        <taxon>Craniata</taxon>
        <taxon>Vertebrata</taxon>
        <taxon>Euteleostomi</taxon>
        <taxon>Actinopterygii</taxon>
        <taxon>Neopterygii</taxon>
        <taxon>Teleostei</taxon>
        <taxon>Neoteleostei</taxon>
        <taxon>Acanthomorphata</taxon>
        <taxon>Carangaria</taxon>
        <taxon>Carangaria incertae sedis</taxon>
        <taxon>Centropomidae</taxon>
        <taxon>Lates</taxon>
    </lineage>
</organism>
<proteinExistence type="predicted"/>
<reference evidence="2" key="1">
    <citation type="submission" date="2022-08" db="EMBL/GenBank/DDBJ databases">
        <title>Genome sequencing of akame (Lates japonicus).</title>
        <authorList>
            <person name="Hashiguchi Y."/>
            <person name="Takahashi H."/>
        </authorList>
    </citation>
    <scope>NUCLEOTIDE SEQUENCE</scope>
    <source>
        <strain evidence="2">Kochi</strain>
    </source>
</reference>
<evidence type="ECO:0000313" key="2">
    <source>
        <dbReference type="EMBL" id="GLD68668.1"/>
    </source>
</evidence>
<dbReference type="EMBL" id="BRZM01000144">
    <property type="protein sequence ID" value="GLD68668.1"/>
    <property type="molecule type" value="Genomic_DNA"/>
</dbReference>
<protein>
    <submittedName>
        <fullName evidence="2">Microtubule-associated protein 1B-like protein</fullName>
    </submittedName>
</protein>
<dbReference type="AlphaFoldDB" id="A0AAD3N8R1"/>
<comment type="caution">
    <text evidence="2">The sequence shown here is derived from an EMBL/GenBank/DDBJ whole genome shotgun (WGS) entry which is preliminary data.</text>
</comment>
<evidence type="ECO:0000256" key="1">
    <source>
        <dbReference type="SAM" id="MobiDB-lite"/>
    </source>
</evidence>
<feature type="region of interest" description="Disordered" evidence="1">
    <location>
        <begin position="1"/>
        <end position="28"/>
    </location>
</feature>
<keyword evidence="3" id="KW-1185">Reference proteome</keyword>